<feature type="transmembrane region" description="Helical" evidence="1">
    <location>
        <begin position="195"/>
        <end position="214"/>
    </location>
</feature>
<keyword evidence="1" id="KW-1133">Transmembrane helix</keyword>
<dbReference type="InterPro" id="IPR007163">
    <property type="entry name" value="VCA0040-like"/>
</dbReference>
<dbReference type="PANTHER" id="PTHR37308:SF1">
    <property type="entry name" value="POLYPRENYL-PHOSPHATE TRANSPORTER"/>
    <property type="match status" value="1"/>
</dbReference>
<accession>A0A921AXS9</accession>
<protein>
    <submittedName>
        <fullName evidence="2">DUF368 domain-containing protein</fullName>
    </submittedName>
</protein>
<feature type="transmembrane region" description="Helical" evidence="1">
    <location>
        <begin position="97"/>
        <end position="115"/>
    </location>
</feature>
<dbReference type="Pfam" id="PF04018">
    <property type="entry name" value="VCA0040-like"/>
    <property type="match status" value="1"/>
</dbReference>
<feature type="transmembrane region" description="Helical" evidence="1">
    <location>
        <begin position="121"/>
        <end position="141"/>
    </location>
</feature>
<feature type="transmembrane region" description="Helical" evidence="1">
    <location>
        <begin position="7"/>
        <end position="35"/>
    </location>
</feature>
<evidence type="ECO:0000313" key="3">
    <source>
        <dbReference type="Proteomes" id="UP000698963"/>
    </source>
</evidence>
<feature type="transmembrane region" description="Helical" evidence="1">
    <location>
        <begin position="226"/>
        <end position="243"/>
    </location>
</feature>
<feature type="transmembrane region" description="Helical" evidence="1">
    <location>
        <begin position="61"/>
        <end position="85"/>
    </location>
</feature>
<dbReference type="AlphaFoldDB" id="A0A921AXS9"/>
<dbReference type="Proteomes" id="UP000698963">
    <property type="component" value="Unassembled WGS sequence"/>
</dbReference>
<dbReference type="EMBL" id="DYZA01000210">
    <property type="protein sequence ID" value="HJD98021.1"/>
    <property type="molecule type" value="Genomic_DNA"/>
</dbReference>
<dbReference type="RefSeq" id="WP_304123329.1">
    <property type="nucleotide sequence ID" value="NZ_DYZA01000210.1"/>
</dbReference>
<feature type="transmembrane region" description="Helical" evidence="1">
    <location>
        <begin position="255"/>
        <end position="276"/>
    </location>
</feature>
<keyword evidence="1" id="KW-0812">Transmembrane</keyword>
<sequence>MKEKLHYLLCGLAMGAADVVPGVSGGTIAFITGIYDKLLNGIKAFNATFFRLFFSGRWKEALVLIPWGFLLPLLAGIITSIFSLARLTLHLLHTWPEALWAFFFGLIISSILLMTRGLRMPAVNVALLILGALFAWFLTGAEAMVAEHTLPHIFLAGFIALCAMILPGISGSFMLVIMGQYAYILSAVVHLDLPVLLTFIAGGLCGLMSFSRVLSACFRRYPSQTSAALIGVMAGSLRTVWPWHDGTLPAFPPALDGMVFIAAMTCAAGVALPLIIQHIASTRRR</sequence>
<dbReference type="PANTHER" id="PTHR37308">
    <property type="entry name" value="INTEGRAL MEMBRANE PROTEIN"/>
    <property type="match status" value="1"/>
</dbReference>
<name>A0A921AXS9_9BACT</name>
<proteinExistence type="predicted"/>
<comment type="caution">
    <text evidence="2">The sequence shown here is derived from an EMBL/GenBank/DDBJ whole genome shotgun (WGS) entry which is preliminary data.</text>
</comment>
<reference evidence="2" key="1">
    <citation type="journal article" date="2021" name="PeerJ">
        <title>Extensive microbial diversity within the chicken gut microbiome revealed by metagenomics and culture.</title>
        <authorList>
            <person name="Gilroy R."/>
            <person name="Ravi A."/>
            <person name="Getino M."/>
            <person name="Pursley I."/>
            <person name="Horton D.L."/>
            <person name="Alikhan N.F."/>
            <person name="Baker D."/>
            <person name="Gharbi K."/>
            <person name="Hall N."/>
            <person name="Watson M."/>
            <person name="Adriaenssens E.M."/>
            <person name="Foster-Nyarko E."/>
            <person name="Jarju S."/>
            <person name="Secka A."/>
            <person name="Antonio M."/>
            <person name="Oren A."/>
            <person name="Chaudhuri R.R."/>
            <person name="La Ragione R."/>
            <person name="Hildebrand F."/>
            <person name="Pallen M.J."/>
        </authorList>
    </citation>
    <scope>NUCLEOTIDE SEQUENCE</scope>
    <source>
        <strain evidence="2">ChiGjej2B2-19336</strain>
    </source>
</reference>
<feature type="transmembrane region" description="Helical" evidence="1">
    <location>
        <begin position="153"/>
        <end position="183"/>
    </location>
</feature>
<evidence type="ECO:0000313" key="2">
    <source>
        <dbReference type="EMBL" id="HJD98021.1"/>
    </source>
</evidence>
<gene>
    <name evidence="2" type="ORF">K8W16_10305</name>
</gene>
<organism evidence="2 3">
    <name type="scientific">Mailhella massiliensis</name>
    <dbReference type="NCBI Taxonomy" id="1903261"/>
    <lineage>
        <taxon>Bacteria</taxon>
        <taxon>Pseudomonadati</taxon>
        <taxon>Thermodesulfobacteriota</taxon>
        <taxon>Desulfovibrionia</taxon>
        <taxon>Desulfovibrionales</taxon>
        <taxon>Desulfovibrionaceae</taxon>
        <taxon>Mailhella</taxon>
    </lineage>
</organism>
<reference evidence="2" key="2">
    <citation type="submission" date="2021-09" db="EMBL/GenBank/DDBJ databases">
        <authorList>
            <person name="Gilroy R."/>
        </authorList>
    </citation>
    <scope>NUCLEOTIDE SEQUENCE</scope>
    <source>
        <strain evidence="2">ChiGjej2B2-19336</strain>
    </source>
</reference>
<keyword evidence="1" id="KW-0472">Membrane</keyword>
<evidence type="ECO:0000256" key="1">
    <source>
        <dbReference type="SAM" id="Phobius"/>
    </source>
</evidence>